<organism evidence="1 2">
    <name type="scientific">Rhizobium rosettiformans W3</name>
    <dbReference type="NCBI Taxonomy" id="538378"/>
    <lineage>
        <taxon>Bacteria</taxon>
        <taxon>Pseudomonadati</taxon>
        <taxon>Pseudomonadota</taxon>
        <taxon>Alphaproteobacteria</taxon>
        <taxon>Hyphomicrobiales</taxon>
        <taxon>Rhizobiaceae</taxon>
        <taxon>Rhizobium/Agrobacterium group</taxon>
        <taxon>Rhizobium</taxon>
    </lineage>
</organism>
<dbReference type="InterPro" id="IPR009387">
    <property type="entry name" value="HigB-2"/>
</dbReference>
<dbReference type="EMBL" id="STGU01000011">
    <property type="protein sequence ID" value="THV33102.1"/>
    <property type="molecule type" value="Genomic_DNA"/>
</dbReference>
<protein>
    <submittedName>
        <fullName evidence="1">Type II toxin-antitoxin system RelE/ParE family toxin</fullName>
    </submittedName>
</protein>
<evidence type="ECO:0000313" key="2">
    <source>
        <dbReference type="Proteomes" id="UP000307378"/>
    </source>
</evidence>
<dbReference type="PIRSF" id="PIRSF018634">
    <property type="entry name" value="UCP018634"/>
    <property type="match status" value="1"/>
</dbReference>
<dbReference type="RefSeq" id="WP_113459457.1">
    <property type="nucleotide sequence ID" value="NZ_STGU01000011.1"/>
</dbReference>
<sequence length="122" mass="13578">MRILMTKWMVRYARKQRIADSSLREAIVRAECGLVDADLGGGLIKQRVARSGQGRSGGYRMIVAYREGNRAVFLYSFAKSEQENIEPDELLTLREIGAAWLAADDAMLAKALRDGTVQEVGE</sequence>
<proteinExistence type="predicted"/>
<evidence type="ECO:0000313" key="1">
    <source>
        <dbReference type="EMBL" id="THV33102.1"/>
    </source>
</evidence>
<dbReference type="AlphaFoldDB" id="A0A4S8PTU0"/>
<name>A0A4S8PTU0_9HYPH</name>
<accession>A0A4S8PTU0</accession>
<dbReference type="Proteomes" id="UP000307378">
    <property type="component" value="Unassembled WGS sequence"/>
</dbReference>
<reference evidence="1 2" key="1">
    <citation type="submission" date="2019-04" db="EMBL/GenBank/DDBJ databases">
        <title>genome sequence of strain W3.</title>
        <authorList>
            <person name="Gao J."/>
            <person name="Sun J."/>
        </authorList>
    </citation>
    <scope>NUCLEOTIDE SEQUENCE [LARGE SCALE GENOMIC DNA]</scope>
    <source>
        <strain evidence="1 2">W3</strain>
    </source>
</reference>
<comment type="caution">
    <text evidence="1">The sequence shown here is derived from an EMBL/GenBank/DDBJ whole genome shotgun (WGS) entry which is preliminary data.</text>
</comment>
<gene>
    <name evidence="1" type="ORF">FAA86_18085</name>
</gene>
<dbReference type="Pfam" id="PF06296">
    <property type="entry name" value="RelE"/>
    <property type="match status" value="1"/>
</dbReference>